<evidence type="ECO:0000313" key="12">
    <source>
        <dbReference type="EMBL" id="KRM30216.1"/>
    </source>
</evidence>
<comment type="caution">
    <text evidence="12">The sequence shown here is derived from an EMBL/GenBank/DDBJ whole genome shotgun (WGS) entry which is preliminary data.</text>
</comment>
<comment type="function">
    <text evidence="7">Catalyzes the formation of phosphoribosylamine from phosphoribosylpyrophosphate (PRPP) and glutamine.</text>
</comment>
<dbReference type="STRING" id="1423782.FD32_GL000405"/>
<dbReference type="SUPFAM" id="SSF56235">
    <property type="entry name" value="N-terminal nucleophile aminohydrolases (Ntn hydrolases)"/>
    <property type="match status" value="1"/>
</dbReference>
<dbReference type="PIRSF" id="PIRSF000485">
    <property type="entry name" value="Amd_phspho_trans"/>
    <property type="match status" value="1"/>
</dbReference>
<dbReference type="PATRIC" id="fig|1423782.4.peg.417"/>
<dbReference type="NCBIfam" id="TIGR01134">
    <property type="entry name" value="purF"/>
    <property type="match status" value="1"/>
</dbReference>
<evidence type="ECO:0000256" key="5">
    <source>
        <dbReference type="ARBA" id="ARBA00022755"/>
    </source>
</evidence>
<comment type="similarity">
    <text evidence="2 7 8">In the C-terminal section; belongs to the purine/pyrimidine phosphoribosyltransferase family.</text>
</comment>
<dbReference type="GO" id="GO:0006189">
    <property type="term" value="P:'de novo' IMP biosynthetic process"/>
    <property type="evidence" value="ECO:0007669"/>
    <property type="project" value="UniProtKB-UniRule"/>
</dbReference>
<feature type="binding site" evidence="7 10">
    <location>
        <position position="364"/>
    </location>
    <ligand>
        <name>Mg(2+)</name>
        <dbReference type="ChEBI" id="CHEBI:18420"/>
    </ligand>
</feature>
<comment type="pathway">
    <text evidence="1 7 8">Purine metabolism; IMP biosynthesis via de novo pathway; N(1)-(5-phospho-D-ribosyl)glycinamide from 5-phospho-alpha-D-ribose 1-diphosphate: step 1/2.</text>
</comment>
<dbReference type="UniPathway" id="UPA00074">
    <property type="reaction ID" value="UER00124"/>
</dbReference>
<comment type="catalytic activity">
    <reaction evidence="7 8">
        <text>5-phospho-beta-D-ribosylamine + L-glutamate + diphosphate = 5-phospho-alpha-D-ribose 1-diphosphate + L-glutamine + H2O</text>
        <dbReference type="Rhea" id="RHEA:14905"/>
        <dbReference type="ChEBI" id="CHEBI:15377"/>
        <dbReference type="ChEBI" id="CHEBI:29985"/>
        <dbReference type="ChEBI" id="CHEBI:33019"/>
        <dbReference type="ChEBI" id="CHEBI:58017"/>
        <dbReference type="ChEBI" id="CHEBI:58359"/>
        <dbReference type="ChEBI" id="CHEBI:58681"/>
        <dbReference type="EC" id="2.4.2.14"/>
    </reaction>
</comment>
<dbReference type="GO" id="GO:0009113">
    <property type="term" value="P:purine nucleobase biosynthetic process"/>
    <property type="evidence" value="ECO:0007669"/>
    <property type="project" value="UniProtKB-UniRule"/>
</dbReference>
<dbReference type="HAMAP" id="MF_01931">
    <property type="entry name" value="PurF"/>
    <property type="match status" value="1"/>
</dbReference>
<dbReference type="GO" id="GO:0004044">
    <property type="term" value="F:amidophosphoribosyltransferase activity"/>
    <property type="evidence" value="ECO:0007669"/>
    <property type="project" value="UniProtKB-UniRule"/>
</dbReference>
<evidence type="ECO:0000256" key="9">
    <source>
        <dbReference type="PIRSR" id="PIRSR000485-1"/>
    </source>
</evidence>
<accession>A0A0R1XJ81</accession>
<dbReference type="CDD" id="cd06223">
    <property type="entry name" value="PRTases_typeI"/>
    <property type="match status" value="1"/>
</dbReference>
<feature type="domain" description="Glutamine amidotransferase type-2" evidence="11">
    <location>
        <begin position="18"/>
        <end position="238"/>
    </location>
</feature>
<dbReference type="InterPro" id="IPR035584">
    <property type="entry name" value="PurF_N"/>
</dbReference>
<feature type="active site" description="Nucleophile" evidence="7 9">
    <location>
        <position position="18"/>
    </location>
</feature>
<evidence type="ECO:0000256" key="6">
    <source>
        <dbReference type="ARBA" id="ARBA00022962"/>
    </source>
</evidence>
<evidence type="ECO:0000259" key="11">
    <source>
        <dbReference type="PROSITE" id="PS51278"/>
    </source>
</evidence>
<evidence type="ECO:0000256" key="1">
    <source>
        <dbReference type="ARBA" id="ARBA00005209"/>
    </source>
</evidence>
<evidence type="ECO:0000313" key="13">
    <source>
        <dbReference type="Proteomes" id="UP000051412"/>
    </source>
</evidence>
<keyword evidence="6 7" id="KW-0315">Glutamine amidotransferase</keyword>
<dbReference type="SUPFAM" id="SSF53271">
    <property type="entry name" value="PRTase-like"/>
    <property type="match status" value="1"/>
</dbReference>
<protein>
    <recommendedName>
        <fullName evidence="7">Amidophosphoribosyltransferase</fullName>
        <shortName evidence="7">ATase</shortName>
        <ecNumber evidence="7">2.4.2.14</ecNumber>
    </recommendedName>
    <alternativeName>
        <fullName evidence="7">Glutamine phosphoribosylpyrophosphate amidotransferase</fullName>
        <shortName evidence="7">GPATase</shortName>
    </alternativeName>
</protein>
<gene>
    <name evidence="7" type="primary">purF</name>
    <name evidence="12" type="ORF">FD32_GL000405</name>
</gene>
<dbReference type="GO" id="GO:0000287">
    <property type="term" value="F:magnesium ion binding"/>
    <property type="evidence" value="ECO:0007669"/>
    <property type="project" value="UniProtKB-UniRule"/>
</dbReference>
<dbReference type="InterPro" id="IPR029055">
    <property type="entry name" value="Ntn_hydrolases_N"/>
</dbReference>
<dbReference type="Pfam" id="PF13522">
    <property type="entry name" value="GATase_6"/>
    <property type="match status" value="1"/>
</dbReference>
<evidence type="ECO:0000256" key="7">
    <source>
        <dbReference type="HAMAP-Rule" id="MF_01931"/>
    </source>
</evidence>
<reference evidence="12 13" key="1">
    <citation type="journal article" date="2015" name="Genome Announc.">
        <title>Expanding the biotechnology potential of lactobacilli through comparative genomics of 213 strains and associated genera.</title>
        <authorList>
            <person name="Sun Z."/>
            <person name="Harris H.M."/>
            <person name="McCann A."/>
            <person name="Guo C."/>
            <person name="Argimon S."/>
            <person name="Zhang W."/>
            <person name="Yang X."/>
            <person name="Jeffery I.B."/>
            <person name="Cooney J.C."/>
            <person name="Kagawa T.F."/>
            <person name="Liu W."/>
            <person name="Song Y."/>
            <person name="Salvetti E."/>
            <person name="Wrobel A."/>
            <person name="Rasinkangas P."/>
            <person name="Parkhill J."/>
            <person name="Rea M.C."/>
            <person name="O'Sullivan O."/>
            <person name="Ritari J."/>
            <person name="Douillard F.P."/>
            <person name="Paul Ross R."/>
            <person name="Yang R."/>
            <person name="Briner A.E."/>
            <person name="Felis G.E."/>
            <person name="de Vos W.M."/>
            <person name="Barrangou R."/>
            <person name="Klaenhammer T.R."/>
            <person name="Caufield P.W."/>
            <person name="Cui Y."/>
            <person name="Zhang H."/>
            <person name="O'Toole P.W."/>
        </authorList>
    </citation>
    <scope>NUCLEOTIDE SEQUENCE [LARGE SCALE GENOMIC DNA]</scope>
    <source>
        <strain evidence="12 13">DSM 6035</strain>
    </source>
</reference>
<comment type="cofactor">
    <cofactor evidence="7 10">
        <name>Mg(2+)</name>
        <dbReference type="ChEBI" id="CHEBI:18420"/>
    </cofactor>
    <text evidence="7 10">Binds 1 Mg(2+) ion per subunit.</text>
</comment>
<keyword evidence="7 10" id="KW-0460">Magnesium</keyword>
<dbReference type="Gene3D" id="3.60.20.10">
    <property type="entry name" value="Glutamine Phosphoribosylpyrophosphate, subunit 1, domain 1"/>
    <property type="match status" value="1"/>
</dbReference>
<evidence type="ECO:0000256" key="10">
    <source>
        <dbReference type="PIRSR" id="PIRSR000485-2"/>
    </source>
</evidence>
<keyword evidence="4 7" id="KW-0808">Transferase</keyword>
<dbReference type="PROSITE" id="PS51278">
    <property type="entry name" value="GATASE_TYPE_2"/>
    <property type="match status" value="1"/>
</dbReference>
<sequence length="494" mass="54279">MGGGFTVPAEIKGLNEECGVFGVFGAPDASQLAYYGLHTLQHRGQEGAGIVSSDGQHLYQHRDRGLLAEVFADPAELKRLVGNAAIGHVRYGTSGHNSIANVQPFLFRFHDGDVALAHNGNLTNAVTLRRQLEDEGAVFQSDSDTEILIHLIRKHIKEGFIPALKKSLNQVHGGFAYLLLQRDRMIAALDPNGIRPLCIGQLANGAYVVASETCALDIINARFIRDVQPGELIIIDKAGLHIDHYTTDTQLAICSMEYIYFARPDSIIHGVTVHNARKEMGRRLAQEHPVDADMVIGVPNSSLSAASGYAEEIGLPYEMGLIKSQYVARTFIQPTQALRERGVHLKLSAVRGVVNGKRVAVVDDSIVRGTTSKQIIKMLRDAGAKEVHMLIASPPFKFPCFYGIDISTRSELFADHYSVEEMRQKIGADSLSFLSVDSLIKAINVPDAGDAPHGGLTVAYFNGDYPTPLYDYEAGYMKSLNEQEQRERKERTQR</sequence>
<dbReference type="AlphaFoldDB" id="A0A0R1XJ81"/>
<dbReference type="EMBL" id="AZGM01000013">
    <property type="protein sequence ID" value="KRM30216.1"/>
    <property type="molecule type" value="Genomic_DNA"/>
</dbReference>
<feature type="binding site" evidence="7 10">
    <location>
        <position position="301"/>
    </location>
    <ligand>
        <name>Mg(2+)</name>
        <dbReference type="ChEBI" id="CHEBI:18420"/>
    </ligand>
</feature>
<dbReference type="Pfam" id="PF00156">
    <property type="entry name" value="Pribosyltran"/>
    <property type="match status" value="1"/>
</dbReference>
<keyword evidence="3 7" id="KW-0328">Glycosyltransferase</keyword>
<proteinExistence type="inferred from homology"/>
<organism evidence="12 13">
    <name type="scientific">Limosilactobacillus panis DSM 6035</name>
    <dbReference type="NCBI Taxonomy" id="1423782"/>
    <lineage>
        <taxon>Bacteria</taxon>
        <taxon>Bacillati</taxon>
        <taxon>Bacillota</taxon>
        <taxon>Bacilli</taxon>
        <taxon>Lactobacillales</taxon>
        <taxon>Lactobacillaceae</taxon>
        <taxon>Limosilactobacillus</taxon>
    </lineage>
</organism>
<dbReference type="InterPro" id="IPR029057">
    <property type="entry name" value="PRTase-like"/>
</dbReference>
<dbReference type="InterPro" id="IPR000836">
    <property type="entry name" value="PRTase_dom"/>
</dbReference>
<dbReference type="Proteomes" id="UP000051412">
    <property type="component" value="Unassembled WGS sequence"/>
</dbReference>
<keyword evidence="7 10" id="KW-0479">Metal-binding</keyword>
<name>A0A0R1XJ81_9LACO</name>
<dbReference type="Gene3D" id="3.40.50.2020">
    <property type="match status" value="1"/>
</dbReference>
<dbReference type="CDD" id="cd00715">
    <property type="entry name" value="GPATase_N"/>
    <property type="match status" value="1"/>
</dbReference>
<dbReference type="EC" id="2.4.2.14" evidence="7"/>
<comment type="caution">
    <text evidence="7">Lacks conserved residue(s) required for the propagation of feature annotation.</text>
</comment>
<evidence type="ECO:0000256" key="2">
    <source>
        <dbReference type="ARBA" id="ARBA00010138"/>
    </source>
</evidence>
<dbReference type="InterPro" id="IPR005854">
    <property type="entry name" value="PurF"/>
</dbReference>
<evidence type="ECO:0000256" key="4">
    <source>
        <dbReference type="ARBA" id="ARBA00022679"/>
    </source>
</evidence>
<dbReference type="PANTHER" id="PTHR11907">
    <property type="entry name" value="AMIDOPHOSPHORIBOSYLTRANSFERASE"/>
    <property type="match status" value="1"/>
</dbReference>
<dbReference type="InterPro" id="IPR017932">
    <property type="entry name" value="GATase_2_dom"/>
</dbReference>
<keyword evidence="5 7" id="KW-0658">Purine biosynthesis</keyword>
<evidence type="ECO:0000256" key="3">
    <source>
        <dbReference type="ARBA" id="ARBA00022676"/>
    </source>
</evidence>
<evidence type="ECO:0000256" key="8">
    <source>
        <dbReference type="PIRNR" id="PIRNR000485"/>
    </source>
</evidence>
<keyword evidence="13" id="KW-1185">Reference proteome</keyword>
<feature type="binding site" evidence="7 10">
    <location>
        <position position="363"/>
    </location>
    <ligand>
        <name>Mg(2+)</name>
        <dbReference type="ChEBI" id="CHEBI:18420"/>
    </ligand>
</feature>